<evidence type="ECO:0000313" key="1">
    <source>
        <dbReference type="EMBL" id="VAX36896.1"/>
    </source>
</evidence>
<organism evidence="1">
    <name type="scientific">hydrothermal vent metagenome</name>
    <dbReference type="NCBI Taxonomy" id="652676"/>
    <lineage>
        <taxon>unclassified sequences</taxon>
        <taxon>metagenomes</taxon>
        <taxon>ecological metagenomes</taxon>
    </lineage>
</organism>
<name>A0A3B1D1X4_9ZZZZ</name>
<dbReference type="Gene3D" id="3.40.50.150">
    <property type="entry name" value="Vaccinia Virus protein VP39"/>
    <property type="match status" value="1"/>
</dbReference>
<dbReference type="SUPFAM" id="SSF53335">
    <property type="entry name" value="S-adenosyl-L-methionine-dependent methyltransferases"/>
    <property type="match status" value="1"/>
</dbReference>
<evidence type="ECO:0008006" key="2">
    <source>
        <dbReference type="Google" id="ProtNLM"/>
    </source>
</evidence>
<accession>A0A3B1D1X4</accession>
<reference evidence="1" key="1">
    <citation type="submission" date="2018-06" db="EMBL/GenBank/DDBJ databases">
        <authorList>
            <person name="Zhirakovskaya E."/>
        </authorList>
    </citation>
    <scope>NUCLEOTIDE SEQUENCE</scope>
</reference>
<sequence>MNPEPHDAVKNPIADTVRDRDHIRYWWHSEHRAYEPDIYRVLAPEERELLLVWYDETLERKLVGEMAVPMASVVLGFVNGSGSRRIVQLGHFAGYSCLLLGWALRRMGAEHGLFSIDLREKHTDYTQGWLDRAGLEGVVGLHTSDSADPTCVAAAREYLGGAPSCVLIDSSHQYAHTLAELDLWFAALEPGGLMFLHDASPMAARYDRSGEGGVCRALEEWLARPGAPSALTLLGPSAHGDEGAYADPSGLCVIQKGI</sequence>
<proteinExistence type="predicted"/>
<dbReference type="EMBL" id="UOGK01000083">
    <property type="protein sequence ID" value="VAX36896.1"/>
    <property type="molecule type" value="Genomic_DNA"/>
</dbReference>
<protein>
    <recommendedName>
        <fullName evidence="2">Class I SAM-dependent methyltransferase</fullName>
    </recommendedName>
</protein>
<dbReference type="InterPro" id="IPR029063">
    <property type="entry name" value="SAM-dependent_MTases_sf"/>
</dbReference>
<dbReference type="AlphaFoldDB" id="A0A3B1D1X4"/>
<dbReference type="Pfam" id="PF13578">
    <property type="entry name" value="Methyltransf_24"/>
    <property type="match status" value="1"/>
</dbReference>
<gene>
    <name evidence="1" type="ORF">MNBD_PLANCTO03-1748</name>
</gene>